<feature type="repeat" description="TPR" evidence="3">
    <location>
        <begin position="411"/>
        <end position="444"/>
    </location>
</feature>
<gene>
    <name evidence="9" type="ORF">Fuma_05689</name>
</gene>
<evidence type="ECO:0000256" key="4">
    <source>
        <dbReference type="SAM" id="MobiDB-lite"/>
    </source>
</evidence>
<dbReference type="Pfam" id="PF07622">
    <property type="entry name" value="DUF1583"/>
    <property type="match status" value="1"/>
</dbReference>
<keyword evidence="5" id="KW-0732">Signal</keyword>
<evidence type="ECO:0000259" key="8">
    <source>
        <dbReference type="Pfam" id="PF20407"/>
    </source>
</evidence>
<dbReference type="InterPro" id="IPR019734">
    <property type="entry name" value="TPR_rpt"/>
</dbReference>
<proteinExistence type="predicted"/>
<sequence precursor="true">MRWILILAFAFSPHAIHAASPQTADQDSELSDEELRQVKTAERFLSILERNPRRGTALDRIYGHHVEFGTLDDFLASLKERAETAKSDGAAWMLVGLFEAQRGNDAAAAEAFEKAETLRPDDAMASYYRAQSQLRIGESEEAVASFERGIARKPPRADMLEIFQQLGRVHQRAQRTEEALKVWQRLEALFPDDPRVLEQIAVTLAEEGQPALALPRYQRLAELVRDDYRRVVFEVAAAELMIKSGQRDEGIASLESVLTDLNPDGWLYRDVRRRIENVYLRSGDQDSLVKYYQQWLEGHPEDVEGMTRLARFLASSARVPEATQWMEKALKLAPSRTDLRKAFIDQLVNDQRLSEAIEQYELLVKSAPSNTDFLRDWGKLVLRDKERPEQESKQEAIRIWNGILKTRPDDALTVSQVADLYRQNKMLPEAEELYAKAVKLAPADPQYREYLGEFLHIQKRPGEALNVWKGIAEGDRRTALNITRLAEVYNSFGFPEKAVIEIAEAVTLDPKDFSLQIRSAEYHSRAGKYDEALKYVAAADALATNDDERDAVIQQKVDVLQTSQQLDAEADRLATEIRGKTDATVQDWYLLARYMEASRRWPGATEAIDEALKLDAKAIPVLTLAARIAETSGDYGRAAETNRKLAEIDRRSRGDHLMNVSRLEAQLGRADEALQAAQDLILSAPGNTDNYEFYAQMCFRLGRAEDGLEALRKAVRINPNEPHLIMALAAALAEQLRTDEAIEVYWRAFEKTDEVEDKVSLTTKLAPLYQQVNRFDQLVERFERDRREEDQRREMTICLAQAWHSTGDLSAARQELESLLSEDTRDTNLLSQLAKLCQDGADLEAAIGYQKQLVAIAPGHETEYPLAGMLMANGQAEAAREIFVKLTQREEDPVRQIRSLDSLLTQGNYESVIGVVEPLLAQNRDDWELLYREAIAWASLEKTEEAINRFERILALKIPYDSLSRSSEAKLKQAQAKAKSDNLRGRATSVPQRQSPLAMRSMSSQVQRASGLVADNRYYSSGSAPPVWTPQAYGVARMAAFGWLMKFEEVADEADAEETGADATETAEVATESLVDRIREQAAADDASRNAIYDALYVAQLKNNYAAVFDIARRVAKDGSDEERTFFLTSLRLRHMDGSQEGRPTSVQAAANQKPLPEDDLELVRECYAVLNSDSKQADHSAIHGGNIVYASNGQAYIQVGGSYVQLQGFVGGAGFLTTLVEELRLAGQDEEAEKLLNDHLQSSKSANEFAAAIGLLQKEERFDEIPDYFQRWKAAALEQISEAPVQVSSGRSRRPTTANTSANVLPATVSTLQMWMGRLGTEEENAQLLSVLHDALDVSIAEARHRRLVAAAQTRRRSPATNSPSTTRISVYMGEKRTTINIQFPPANTYIDQATITLLRQTHELLQQNDVGSDLVDMLRADLKSASAPTTEDGAENDAVYRRLYLAAALWWIEEQDEAVELMAAVTDQLSNDLTLKFDMAAMYEARGDFEDALLLVDSISPRDQQTLQRRELIALQLSERLGDVERARSAAERLFGLRLNSETQLGLVDRMRRLGLSDMADAILARAERTATNQTSSLASLMMLYQGQGKTEQANQLAHMLLRRTTSPMSITTRSSRNPTRYRTQDSTLRTQALQLLQRSGALKSVIEQLETQLDRSPGSVRLLEQLIEFYGVTGQKNEAKKTLERALAARPDSAMVRLQMAKHFEQSGQHAEACDQYLELMKLQPSWVTDDMYQIERTFTSAKRKTDLVKALSSINLKSVRQPYYIVRTASNLLNDESTMDVGVDLLERAFEAFPSYRSNMIQNLRNPSVWKNDRVYQFAKKAVLPSKLDIQTQPWMGLNQISSYSGNGEVNVFFHEMLKGLKSTDKLADLEKSISELTDENPQWYSGRAMLALLELHSDRKDAARHRLQKLVEDEAAGKSMPAETCWIIGQELDRFEETRPMALALFEKAVSQPSQNSSMNQLEYSPVSKLINGYAKAGRKDEARDLLLKQLAASSFDNYDQAYASYQRLENRQWAAKKLQELEMPVAAMRLYRQILDDPESMAAAAQFNGRGTEDYYGKAARTGMSEAMTSVDASNASEVIAELLSTPETLKPGAPGIDLMLSTPTPQDFSESPMKSSYIELLVSLSKDDKIAAAIEQRLNELSKQHADDLSIAIALAAWKLKLKADDAQDAVQRLVVVASDHPLEAIPEGRRPNSRQRREAALSVPLWVVARECIGKDKLDDTGMVLAETALQAARRQMGNNEQSAILLEWGQALLNAGQKEEAETRWTELLQLATERPKRTNKKRVPGRKTGFIWPDPQPRNPDSNSLRRRGPRMGPKRVALGVSPGAELPNSTQSSERARADFHNMFGVTPQGLWEPRAPSPMAYVIGYVLRPHPGPIAKSLQTGLNVALRLAISMPQVRDSPIQRAGRPQPPAAAAPPAAGIVPPLTISQFRTVVAVAKAAAKNDMPELSRKAVREALKGGFPVADPVPISANSRSSQVIRSSSDSEADPMETEVITAFRDIVKLWQGDAYPADETYDVLKALVLPENRPKEIRLYTTATKLSDGKIDSLADPLVKNAAQAKRLDELISAVDQRSDTKTSKVAATALTVLIKIQQQQMDDAVPHLNSLSTELTNGANSDAVTIACMAALRAFQQEPLKAAAFPILQHTLQLELQKAQGSRNTQVNVSNRLADLVNQQLAASGDQQAVKDYFDSVLLSRQAHYSRYSGDYGMQMQLRDSATMAEQAAQLKMPALSLDLMGRVCDTNLKNRSPPSMTTALAVACRHVRTLPAAERYTLWREWTLPTEGRQSLRFLFETANHLDVPARFLTATDADQQATYDVRDNFTELVEAAKAAEKLSELRKDVQALADQKLLHADVLLTLTAIAQEDQEAGRALIDSLNQSYNERMKVDSEGPPKSAGDYLVYKAALRSPGFVQVFADDMAKFRRQLQSKSEHKLIHHLWADWAGRVDAPQVVADRSLQPSFRHWLAASSDAQTGDDRGWWTQYENQIVHLGGYDHDLLQFRYPLTGNFRFSVDCFYDSWAECDAGYGGIIVRSQNPGSNAVIMAAGGHENIKRPVGLKRDPSSFNRVTVDVKDGQMKYLLNNHFVYERAVGVTSPWLVLETIGGRVTSMRNLVIEGDPEIPRQVALLSGDNMDGWNTSTFSESQPRRALMAETPESENSAIAYYQRNEPEVFDWETSDGVLHGTAQPEQANQTRKQSWIYYHRPLQNGETLDYEFFYRPNFSVAHPSLGRLAFLLEPDGVETHWIAARGWDDVVNGVALDNAIVESECRRGPETLPLKAGDWNSVSVSLADDVATITLNGSVIFERSMDDSSSTRLGFFRRRDQAAKVRNVLLSGDWPEKLTDDVRSDLAAMTRPLSPPLLKDVATVLDDVMIAPLAGEVVMTSREMSPEDAFDFLADWVLPSDSHDNLRLYYSPSSPGTRSISDGDEDTVEERADPWNQFLSPAAELVRVAGTVSRLDEISNAVEELNVDNNVQKRNQQAMRALIALERQDAAAIQQTLSDVWKSTADLPKNIVVRDRSAEFVVAWRAAQDSAHWSAGADILRRLRDNERSGDRKSYDAEFNKHVHALYGDLQRSIRTVSIEEEPGQAPTSIKQWTAVPYLKSQTIALGNRPSTWLKAKGIFQHVPSETWSQLYFQSPLRGTFEIQATRSTHGYREVAIGWGMHSAEPQHDQSAARVSKIMHSSTNAGGALNLPAWDTLADFRIKVDGRKVTTFTNGVQIHEHTFQDPPDPWLVLQANRALDNTLIGNLRILGTPEIPTEIDLIDMDGWAAWRADTYGEWFSTKESEDAPWKRIKDELTAQPAAKQKAHVVRESLLRYQRPMLEDGVIEFETWYEPDAFELHPAIGSSAFLLTPNGVKRHRLTNAQYDTSGLPPGNQEAVPSSVDSVPLKNKDWNRVRLSLAGDRLTIRVNDVDVAEVEISDAANERQFGLFRFTPVAGRVRRLVYRGDWPNTLPPVAEQQLAAPVDGSRSLLPEGKLTVDADLTQPLEQLAELKLTGRGPKDRLQTGADGLQVMLHDSKDWQSWPGVAYKSPIKSDCELTVDYANLNIVPHKEGWGVGLVFEAVLDDPQQSRVECSVSLDGDKPVYKTQLLRLTPDGSHHSVDYQTFHGATTSGRLRLVRQGGQIFCFTAADGSDDFKILASFAVGEAAIKEVSCIAKCSDAVAKLTAVIPRFQIRQAPDAKLVAEQ</sequence>
<dbReference type="STRING" id="1891926.Fuma_05689"/>
<dbReference type="KEGG" id="fmr:Fuma_05689"/>
<evidence type="ECO:0000256" key="1">
    <source>
        <dbReference type="ARBA" id="ARBA00022737"/>
    </source>
</evidence>
<dbReference type="Pfam" id="PF20407">
    <property type="entry name" value="DUF1583_N"/>
    <property type="match status" value="2"/>
</dbReference>
<feature type="repeat" description="TPR" evidence="3">
    <location>
        <begin position="688"/>
        <end position="721"/>
    </location>
</feature>
<dbReference type="SUPFAM" id="SSF48452">
    <property type="entry name" value="TPR-like"/>
    <property type="match status" value="5"/>
</dbReference>
<dbReference type="RefSeq" id="WP_077027103.1">
    <property type="nucleotide sequence ID" value="NZ_CP017641.1"/>
</dbReference>
<feature type="domain" description="DUF1583" evidence="7">
    <location>
        <begin position="4012"/>
        <end position="4167"/>
    </location>
</feature>
<evidence type="ECO:0000256" key="3">
    <source>
        <dbReference type="PROSITE-ProRule" id="PRU00339"/>
    </source>
</evidence>
<dbReference type="Proteomes" id="UP000187735">
    <property type="component" value="Chromosome"/>
</dbReference>
<feature type="region of interest" description="Disordered" evidence="4">
    <location>
        <begin position="2285"/>
        <end position="2344"/>
    </location>
</feature>
<feature type="region of interest" description="Disordered" evidence="4">
    <location>
        <begin position="974"/>
        <end position="1001"/>
    </location>
</feature>
<feature type="repeat" description="TPR" evidence="3">
    <location>
        <begin position="89"/>
        <end position="122"/>
    </location>
</feature>
<feature type="repeat" description="TPR" evidence="3">
    <location>
        <begin position="160"/>
        <end position="193"/>
    </location>
</feature>
<dbReference type="EMBL" id="CP017641">
    <property type="protein sequence ID" value="APZ96026.1"/>
    <property type="molecule type" value="Genomic_DNA"/>
</dbReference>
<dbReference type="OrthoDB" id="218623at2"/>
<dbReference type="SMART" id="SM00028">
    <property type="entry name" value="TPR"/>
    <property type="match status" value="15"/>
</dbReference>
<dbReference type="InterPro" id="IPR051012">
    <property type="entry name" value="CellSynth/LPSAsmb/PSIAsmb"/>
</dbReference>
<organism evidence="9 10">
    <name type="scientific">Fuerstiella marisgermanici</name>
    <dbReference type="NCBI Taxonomy" id="1891926"/>
    <lineage>
        <taxon>Bacteria</taxon>
        <taxon>Pseudomonadati</taxon>
        <taxon>Planctomycetota</taxon>
        <taxon>Planctomycetia</taxon>
        <taxon>Planctomycetales</taxon>
        <taxon>Planctomycetaceae</taxon>
        <taxon>Fuerstiella</taxon>
    </lineage>
</organism>
<evidence type="ECO:0000256" key="5">
    <source>
        <dbReference type="SAM" id="SignalP"/>
    </source>
</evidence>
<protein>
    <submittedName>
        <fullName evidence="9">Tetratricopeptide repeat protein</fullName>
    </submittedName>
</protein>
<keyword evidence="2 3" id="KW-0802">TPR repeat</keyword>
<evidence type="ECO:0000256" key="2">
    <source>
        <dbReference type="ARBA" id="ARBA00022803"/>
    </source>
</evidence>
<keyword evidence="1" id="KW-0677">Repeat</keyword>
<feature type="compositionally biased region" description="Basic residues" evidence="4">
    <location>
        <begin position="2315"/>
        <end position="2324"/>
    </location>
</feature>
<dbReference type="Gene3D" id="1.25.40.10">
    <property type="entry name" value="Tetratricopeptide repeat domain"/>
    <property type="match status" value="5"/>
</dbReference>
<accession>A0A1P8WPN7</accession>
<reference evidence="9 10" key="1">
    <citation type="journal article" date="2016" name="Front. Microbiol.">
        <title>Fuerstia marisgermanicae gen. nov., sp. nov., an Unusual Member of the Phylum Planctomycetes from the German Wadden Sea.</title>
        <authorList>
            <person name="Kohn T."/>
            <person name="Heuer A."/>
            <person name="Jogler M."/>
            <person name="Vollmers J."/>
            <person name="Boedeker C."/>
            <person name="Bunk B."/>
            <person name="Rast P."/>
            <person name="Borchert D."/>
            <person name="Glockner I."/>
            <person name="Freese H.M."/>
            <person name="Klenk H.P."/>
            <person name="Overmann J."/>
            <person name="Kaster A.K."/>
            <person name="Rohde M."/>
            <person name="Wiegand S."/>
            <person name="Jogler C."/>
        </authorList>
    </citation>
    <scope>NUCLEOTIDE SEQUENCE [LARGE SCALE GENOMIC DNA]</scope>
    <source>
        <strain evidence="9 10">NH11</strain>
    </source>
</reference>
<feature type="domain" description="DUF1583" evidence="8">
    <location>
        <begin position="3203"/>
        <end position="3350"/>
    </location>
</feature>
<evidence type="ECO:0000259" key="6">
    <source>
        <dbReference type="Pfam" id="PF07619"/>
    </source>
</evidence>
<dbReference type="Pfam" id="PF13432">
    <property type="entry name" value="TPR_16"/>
    <property type="match status" value="4"/>
</dbReference>
<dbReference type="InterPro" id="IPR022660">
    <property type="entry name" value="DUF1581"/>
</dbReference>
<evidence type="ECO:0000313" key="9">
    <source>
        <dbReference type="EMBL" id="APZ96026.1"/>
    </source>
</evidence>
<dbReference type="InterPro" id="IPR046518">
    <property type="entry name" value="DUF1583_N"/>
</dbReference>
<keyword evidence="10" id="KW-1185">Reference proteome</keyword>
<dbReference type="PANTHER" id="PTHR45586">
    <property type="entry name" value="TPR REPEAT-CONTAINING PROTEIN PA4667"/>
    <property type="match status" value="1"/>
</dbReference>
<name>A0A1P8WPN7_9PLAN</name>
<dbReference type="PANTHER" id="PTHR45586:SF1">
    <property type="entry name" value="LIPOPOLYSACCHARIDE ASSEMBLY PROTEIN B"/>
    <property type="match status" value="1"/>
</dbReference>
<dbReference type="PROSITE" id="PS50005">
    <property type="entry name" value="TPR"/>
    <property type="match status" value="4"/>
</dbReference>
<feature type="signal peptide" evidence="5">
    <location>
        <begin position="1"/>
        <end position="18"/>
    </location>
</feature>
<feature type="domain" description="DUF1581" evidence="6">
    <location>
        <begin position="3715"/>
        <end position="3792"/>
    </location>
</feature>
<evidence type="ECO:0000313" key="10">
    <source>
        <dbReference type="Proteomes" id="UP000187735"/>
    </source>
</evidence>
<feature type="domain" description="DUF1581" evidence="6">
    <location>
        <begin position="3080"/>
        <end position="3157"/>
    </location>
</feature>
<feature type="domain" description="DUF1583" evidence="8">
    <location>
        <begin position="3824"/>
        <end position="3964"/>
    </location>
</feature>
<feature type="chain" id="PRO_5013337976" evidence="5">
    <location>
        <begin position="19"/>
        <end position="4200"/>
    </location>
</feature>
<feature type="compositionally biased region" description="Polar residues" evidence="4">
    <location>
        <begin position="989"/>
        <end position="1001"/>
    </location>
</feature>
<dbReference type="InterPro" id="IPR011475">
    <property type="entry name" value="DUF1583"/>
</dbReference>
<dbReference type="InterPro" id="IPR011990">
    <property type="entry name" value="TPR-like_helical_dom_sf"/>
</dbReference>
<evidence type="ECO:0000259" key="7">
    <source>
        <dbReference type="Pfam" id="PF07622"/>
    </source>
</evidence>
<dbReference type="Pfam" id="PF07619">
    <property type="entry name" value="DUF1581"/>
    <property type="match status" value="2"/>
</dbReference>